<proteinExistence type="predicted"/>
<gene>
    <name evidence="2" type="ORF">FNC33_02175</name>
</gene>
<organism evidence="2 3">
    <name type="scientific">Francisella tularensis</name>
    <dbReference type="NCBI Taxonomy" id="263"/>
    <lineage>
        <taxon>Bacteria</taxon>
        <taxon>Pseudomonadati</taxon>
        <taxon>Pseudomonadota</taxon>
        <taxon>Gammaproteobacteria</taxon>
        <taxon>Thiotrichales</taxon>
        <taxon>Francisellaceae</taxon>
        <taxon>Francisella</taxon>
    </lineage>
</organism>
<feature type="transmembrane region" description="Helical" evidence="1">
    <location>
        <begin position="12"/>
        <end position="30"/>
    </location>
</feature>
<evidence type="ECO:0000313" key="2">
    <source>
        <dbReference type="EMBL" id="MWZ39361.1"/>
    </source>
</evidence>
<protein>
    <submittedName>
        <fullName evidence="2">Uncharacterized protein</fullName>
    </submittedName>
</protein>
<evidence type="ECO:0000256" key="1">
    <source>
        <dbReference type="SAM" id="Phobius"/>
    </source>
</evidence>
<dbReference type="AlphaFoldDB" id="A0A6I4RTW4"/>
<evidence type="ECO:0000313" key="3">
    <source>
        <dbReference type="Proteomes" id="UP000469081"/>
    </source>
</evidence>
<keyword evidence="1" id="KW-0472">Membrane</keyword>
<reference evidence="2 3" key="1">
    <citation type="submission" date="2019-06" db="EMBL/GenBank/DDBJ databases">
        <title>Phylogeography and genetic diversity of Francisella tularensis subsp. holarctica in France (1947-2018).</title>
        <authorList>
            <person name="Kevin M."/>
            <person name="Madani N."/>
            <person name="Maurin M."/>
        </authorList>
    </citation>
    <scope>NUCLEOTIDE SEQUENCE [LARGE SCALE GENOMIC DNA]</scope>
    <source>
        <strain evidence="2 3">ATCC 15482</strain>
    </source>
</reference>
<sequence>MQRLELKVSPRYRNIIYASLVFISSFVIASYFGNTIIGFLGFLLILVSLFFVIIEGKFSLEAIIIPNQLESTSLIFVINGSETDFWLIRKHIVINGWIFLYAIQQGSNKKVKMWLHKSNFQQQNDIKALARYILFNQK</sequence>
<feature type="transmembrane region" description="Helical" evidence="1">
    <location>
        <begin position="36"/>
        <end position="54"/>
    </location>
</feature>
<keyword evidence="1" id="KW-1133">Transmembrane helix</keyword>
<dbReference type="Proteomes" id="UP000469081">
    <property type="component" value="Unassembled WGS sequence"/>
</dbReference>
<comment type="caution">
    <text evidence="2">The sequence shown here is derived from an EMBL/GenBank/DDBJ whole genome shotgun (WGS) entry which is preliminary data.</text>
</comment>
<accession>A0A6I4RTW4</accession>
<keyword evidence="1" id="KW-0812">Transmembrane</keyword>
<dbReference type="RefSeq" id="WP_003039812.1">
    <property type="nucleotide sequence ID" value="NZ_VJEZ01000002.1"/>
</dbReference>
<dbReference type="EMBL" id="VJEZ01000002">
    <property type="protein sequence ID" value="MWZ39361.1"/>
    <property type="molecule type" value="Genomic_DNA"/>
</dbReference>
<name>A0A6I4RTW4_FRATU</name>